<comment type="subcellular location">
    <subcellularLocation>
        <location evidence="1">Cell membrane</location>
        <topology evidence="1">Multi-pass membrane protein</topology>
    </subcellularLocation>
</comment>
<sequence length="360" mass="39470">MNMPVTQSLRPPLASPPPVASHRADWIDVAKGMGIFLVVYGHVARGLVNGGVPMDLWWFAHADALIYSFHMPLFFLLSGWFFVGSLTRRGPKDYLVGRVATVLYPYVLWSLLQGGVELLLSGWTSKPLAVGEVLALGWAPRAQFWFLYALFLMSLLALLLCFKQPRRGVLALILLGGVAFALQRRDWPMPLALVSSHLLFFALGAWLGARRMSASAASRLLLAGALVSGVAVLWMQSQSVDWPKAFRLAAAVFGTCLVMLLAIALDARRRGAVLASFGRGSMAIFLLHILVASGVRIVLLKVMGIRDPAVHLVAGVTAGMVVPWCVWRWAHGRAAMALFEMPPTWRQRLLGHRDIRTATA</sequence>
<proteinExistence type="inferred from homology"/>
<evidence type="ECO:0000256" key="1">
    <source>
        <dbReference type="ARBA" id="ARBA00004651"/>
    </source>
</evidence>
<name>A0ABY6B3S5_9BURK</name>
<evidence type="ECO:0000256" key="2">
    <source>
        <dbReference type="ARBA" id="ARBA00007400"/>
    </source>
</evidence>
<feature type="transmembrane region" description="Helical" evidence="7">
    <location>
        <begin position="309"/>
        <end position="327"/>
    </location>
</feature>
<keyword evidence="9" id="KW-0012">Acyltransferase</keyword>
<dbReference type="RefSeq" id="WP_261759322.1">
    <property type="nucleotide sequence ID" value="NZ_CP104562.2"/>
</dbReference>
<dbReference type="PANTHER" id="PTHR40074">
    <property type="entry name" value="O-ACETYLTRANSFERASE WECH"/>
    <property type="match status" value="1"/>
</dbReference>
<accession>A0ABY6B3S5</accession>
<feature type="transmembrane region" description="Helical" evidence="7">
    <location>
        <begin position="144"/>
        <end position="162"/>
    </location>
</feature>
<dbReference type="Proteomes" id="UP001064933">
    <property type="component" value="Chromosome"/>
</dbReference>
<protein>
    <submittedName>
        <fullName evidence="9">Acyltransferase</fullName>
    </submittedName>
</protein>
<evidence type="ECO:0000256" key="4">
    <source>
        <dbReference type="ARBA" id="ARBA00022692"/>
    </source>
</evidence>
<evidence type="ECO:0000313" key="10">
    <source>
        <dbReference type="Proteomes" id="UP001064933"/>
    </source>
</evidence>
<keyword evidence="6 7" id="KW-0472">Membrane</keyword>
<keyword evidence="5 7" id="KW-1133">Transmembrane helix</keyword>
<evidence type="ECO:0000256" key="3">
    <source>
        <dbReference type="ARBA" id="ARBA00022475"/>
    </source>
</evidence>
<dbReference type="EMBL" id="CP104562">
    <property type="protein sequence ID" value="UXH79502.1"/>
    <property type="molecule type" value="Genomic_DNA"/>
</dbReference>
<evidence type="ECO:0000256" key="7">
    <source>
        <dbReference type="SAM" id="Phobius"/>
    </source>
</evidence>
<feature type="domain" description="Acyltransferase 3" evidence="8">
    <location>
        <begin position="25"/>
        <end position="327"/>
    </location>
</feature>
<feature type="transmembrane region" description="Helical" evidence="7">
    <location>
        <begin position="95"/>
        <end position="112"/>
    </location>
</feature>
<feature type="transmembrane region" description="Helical" evidence="7">
    <location>
        <begin position="277"/>
        <end position="297"/>
    </location>
</feature>
<evidence type="ECO:0000256" key="5">
    <source>
        <dbReference type="ARBA" id="ARBA00022989"/>
    </source>
</evidence>
<feature type="transmembrane region" description="Helical" evidence="7">
    <location>
        <begin position="216"/>
        <end position="234"/>
    </location>
</feature>
<dbReference type="GO" id="GO:0016746">
    <property type="term" value="F:acyltransferase activity"/>
    <property type="evidence" value="ECO:0007669"/>
    <property type="project" value="UniProtKB-KW"/>
</dbReference>
<keyword evidence="3" id="KW-1003">Cell membrane</keyword>
<dbReference type="PANTHER" id="PTHR40074:SF2">
    <property type="entry name" value="O-ACETYLTRANSFERASE WECH"/>
    <property type="match status" value="1"/>
</dbReference>
<evidence type="ECO:0000256" key="6">
    <source>
        <dbReference type="ARBA" id="ARBA00023136"/>
    </source>
</evidence>
<feature type="transmembrane region" description="Helical" evidence="7">
    <location>
        <begin position="191"/>
        <end position="209"/>
    </location>
</feature>
<feature type="transmembrane region" description="Helical" evidence="7">
    <location>
        <begin position="64"/>
        <end position="83"/>
    </location>
</feature>
<gene>
    <name evidence="9" type="ORF">N4261_06145</name>
</gene>
<organism evidence="9 10">
    <name type="scientific">Roseateles amylovorans</name>
    <dbReference type="NCBI Taxonomy" id="2978473"/>
    <lineage>
        <taxon>Bacteria</taxon>
        <taxon>Pseudomonadati</taxon>
        <taxon>Pseudomonadota</taxon>
        <taxon>Betaproteobacteria</taxon>
        <taxon>Burkholderiales</taxon>
        <taxon>Sphaerotilaceae</taxon>
        <taxon>Roseateles</taxon>
    </lineage>
</organism>
<reference evidence="9" key="1">
    <citation type="submission" date="2022-10" db="EMBL/GenBank/DDBJ databases">
        <title>Characterization and whole genome sequencing of a new Roseateles species, isolated from fresh water.</title>
        <authorList>
            <person name="Guliayeva D.Y."/>
            <person name="Akhremchuk A.E."/>
            <person name="Sikolenko M.A."/>
            <person name="Valentovich L.N."/>
            <person name="Sidarenka A.V."/>
        </authorList>
    </citation>
    <scope>NUCLEOTIDE SEQUENCE</scope>
    <source>
        <strain evidence="9">BIM B-1768</strain>
    </source>
</reference>
<keyword evidence="9" id="KW-0808">Transferase</keyword>
<comment type="similarity">
    <text evidence="2">Belongs to the acyltransferase 3 family.</text>
</comment>
<feature type="transmembrane region" description="Helical" evidence="7">
    <location>
        <begin position="246"/>
        <end position="265"/>
    </location>
</feature>
<dbReference type="Pfam" id="PF01757">
    <property type="entry name" value="Acyl_transf_3"/>
    <property type="match status" value="1"/>
</dbReference>
<feature type="transmembrane region" description="Helical" evidence="7">
    <location>
        <begin position="169"/>
        <end position="185"/>
    </location>
</feature>
<keyword evidence="10" id="KW-1185">Reference proteome</keyword>
<evidence type="ECO:0000259" key="8">
    <source>
        <dbReference type="Pfam" id="PF01757"/>
    </source>
</evidence>
<evidence type="ECO:0000313" key="9">
    <source>
        <dbReference type="EMBL" id="UXH79502.1"/>
    </source>
</evidence>
<keyword evidence="4 7" id="KW-0812">Transmembrane</keyword>
<dbReference type="InterPro" id="IPR002656">
    <property type="entry name" value="Acyl_transf_3_dom"/>
</dbReference>